<feature type="region of interest" description="Disordered" evidence="1">
    <location>
        <begin position="199"/>
        <end position="235"/>
    </location>
</feature>
<proteinExistence type="predicted"/>
<evidence type="ECO:0000313" key="3">
    <source>
        <dbReference type="EMBL" id="AJR29185.1"/>
    </source>
</evidence>
<gene>
    <name evidence="3" type="ORF">GGRV_ORF27R</name>
</gene>
<protein>
    <recommendedName>
        <fullName evidence="2">Rho termination factor-like N-terminal domain-containing protein</fullName>
    </recommendedName>
</protein>
<feature type="region of interest" description="Disordered" evidence="1">
    <location>
        <begin position="485"/>
        <end position="589"/>
    </location>
</feature>
<organism evidence="3 4">
    <name type="scientific">German gecko ranavirus</name>
    <dbReference type="NCBI Taxonomy" id="1620702"/>
    <lineage>
        <taxon>Viruses</taxon>
        <taxon>Varidnaviria</taxon>
        <taxon>Bamfordvirae</taxon>
        <taxon>Nucleocytoviricota</taxon>
        <taxon>Megaviricetes</taxon>
        <taxon>Pimascovirales</taxon>
        <taxon>Pimascovirales incertae sedis</taxon>
        <taxon>Iridoviridae</taxon>
        <taxon>Alphairidovirinae</taxon>
        <taxon>Ranavirus</taxon>
        <taxon>Ranavirus rana1</taxon>
        <taxon>Frog virus 3</taxon>
    </lineage>
</organism>
<feature type="compositionally biased region" description="Low complexity" evidence="1">
    <location>
        <begin position="507"/>
        <end position="516"/>
    </location>
</feature>
<feature type="region of interest" description="Disordered" evidence="1">
    <location>
        <begin position="30"/>
        <end position="164"/>
    </location>
</feature>
<name>A0A0D3R3P3_FRG3V</name>
<dbReference type="GO" id="GO:0006353">
    <property type="term" value="P:DNA-templated transcription termination"/>
    <property type="evidence" value="ECO:0007669"/>
    <property type="project" value="InterPro"/>
</dbReference>
<feature type="domain" description="Rho termination factor-like N-terminal" evidence="2">
    <location>
        <begin position="3"/>
        <end position="31"/>
    </location>
</feature>
<dbReference type="InterPro" id="IPR011112">
    <property type="entry name" value="Rho-like_N"/>
</dbReference>
<feature type="region of interest" description="Disordered" evidence="1">
    <location>
        <begin position="251"/>
        <end position="374"/>
    </location>
</feature>
<feature type="compositionally biased region" description="Basic and acidic residues" evidence="1">
    <location>
        <begin position="30"/>
        <end position="39"/>
    </location>
</feature>
<sequence length="744" mass="82880">MVTVTELRATAKNLGIRGYSTMRKAELEEAIRDHGRVSEARAASPRRSPARSPRKSPARSPRKSPARSPRKSPARSPRKSPARSPRKSPARSPRKSPARSPRKSPARSPRKSPARSPRKSPARSPRKSPAGRKSPRKSPAVRKSPAAKLQAGDRPASMNICKNLPKQRLVDIATEMGIDLNRESDGKPKTKDQLCADIMGGAGRKSPRKSPAVRKSPAAKLQAGDRPASMNICKNLPKQRLVDIATEMGIDLNRESDGKPKTKDQLCADIMGGAGRKSPRKSPSRSPVRKSPVRKSPVRSPRKSPVRKSPVRSPRKSPVRVPSPVRSPVKEKTPVRSPARSEDAGSDFAPRPRRGRAVRLDDDEDDDYSYGASTDNLFSGYKEIPFPTRKRRTRKPEKVFVDVRLPHTLTDSEDEDDMVEVPELEDKEITRPGVLSPYSDETFEREYISQGGADYISQGGADYISQGGADYINYMYLTECALESDESFERGARPKTNKRDSNRAVREAAAAAAIARALDRRSQSGNGEPVVRHRSAPTDSIRESQRDIAEPQRDIAEPQRDIAEPQRDIAEPQRDIAEPQRDIAEPRKVRFREAGSADVRVFERDEPKEYGRVPVRPPLFMPAGEPLQPLKFRPKTPKIDDTIHRAQMVLPSKPSQKETDDYYKQFAGEAVRPSEPVQWDKDDQVLYHKVPAWDDSSYAAAVSAWPMSVDPKQAESVFAEFEQLSAQDSDLIKVRKSIMKALGY</sequence>
<feature type="compositionally biased region" description="Basic and acidic residues" evidence="1">
    <location>
        <begin position="328"/>
        <end position="343"/>
    </location>
</feature>
<dbReference type="Pfam" id="PF07498">
    <property type="entry name" value="Rho_N"/>
    <property type="match status" value="1"/>
</dbReference>
<dbReference type="EMBL" id="KP266742">
    <property type="protein sequence ID" value="AJR29185.1"/>
    <property type="molecule type" value="Genomic_DNA"/>
</dbReference>
<feature type="compositionally biased region" description="Basic and acidic residues" evidence="1">
    <location>
        <begin position="540"/>
        <end position="589"/>
    </location>
</feature>
<feature type="compositionally biased region" description="Basic residues" evidence="1">
    <location>
        <begin position="48"/>
        <end position="140"/>
    </location>
</feature>
<accession>A0A0D3R3P3</accession>
<evidence type="ECO:0000313" key="4">
    <source>
        <dbReference type="Proteomes" id="UP000171816"/>
    </source>
</evidence>
<reference evidence="3 4" key="1">
    <citation type="journal article" date="2015" name="PLoS ONE">
        <title>Phylogeny and differentiation of reptilian and amphibian ranaviruses detected in europe.</title>
        <authorList>
            <person name="Stohr A.C."/>
            <person name="Lopez-Bueno A."/>
            <person name="Blahak S."/>
            <person name="Caeiro M.F."/>
            <person name="Rosa G.M."/>
            <person name="Alves de Matos A.P."/>
            <person name="Martel A."/>
            <person name="Alejo A."/>
            <person name="Marschang R.E."/>
        </authorList>
    </citation>
    <scope>NUCLEOTIDE SEQUENCE [LARGE SCALE GENOMIC DNA]</scope>
    <source>
        <strain evidence="3">2000/99</strain>
    </source>
</reference>
<evidence type="ECO:0000259" key="2">
    <source>
        <dbReference type="Pfam" id="PF07498"/>
    </source>
</evidence>
<feature type="compositionally biased region" description="Basic residues" evidence="1">
    <location>
        <begin position="277"/>
        <end position="318"/>
    </location>
</feature>
<evidence type="ECO:0000256" key="1">
    <source>
        <dbReference type="SAM" id="MobiDB-lite"/>
    </source>
</evidence>
<feature type="compositionally biased region" description="Basic and acidic residues" evidence="1">
    <location>
        <begin position="487"/>
        <end position="506"/>
    </location>
</feature>
<dbReference type="Proteomes" id="UP000171816">
    <property type="component" value="Segment"/>
</dbReference>
<feature type="compositionally biased region" description="Basic and acidic residues" evidence="1">
    <location>
        <begin position="252"/>
        <end position="266"/>
    </location>
</feature>